<dbReference type="GO" id="GO:0005509">
    <property type="term" value="F:calcium ion binding"/>
    <property type="evidence" value="ECO:0007669"/>
    <property type="project" value="InterPro"/>
</dbReference>
<dbReference type="PROSITE" id="PS00330">
    <property type="entry name" value="HEMOLYSIN_CALCIUM"/>
    <property type="match status" value="8"/>
</dbReference>
<dbReference type="RefSeq" id="WP_110806028.1">
    <property type="nucleotide sequence ID" value="NZ_QJTK01000008.1"/>
</dbReference>
<dbReference type="InterPro" id="IPR036844">
    <property type="entry name" value="Hint_dom_sf"/>
</dbReference>
<keyword evidence="2" id="KW-0964">Secreted</keyword>
<dbReference type="GO" id="GO:0005576">
    <property type="term" value="C:extracellular region"/>
    <property type="evidence" value="ECO:0007669"/>
    <property type="project" value="UniProtKB-SubCell"/>
</dbReference>
<protein>
    <submittedName>
        <fullName evidence="5">Ca2+-binding RTX toxin-like protein</fullName>
    </submittedName>
</protein>
<sequence length="1109" mass="111589">MTTWTVQGFYGSQIQVEGGGSTLSVGSHFKLDPAWDYSTSRRTFVFTDDDANLSGDSNFMADEIGNDSNQHVDVYDASGTLLYSGQVYAEWSSTFTDPSGTTVHMYTLEIGGTIIGEVATSALTPGVTYQVSATPDESTGPLYSTLTSMSFDPDLVNTILGGDYNDSIAAGAGNDTINTGAGSDTIDGGTGNDSIQFGTGGDSVHGGTGDDYIDDYTGSTGYVYNDTIYGDAGNDTIYAGAGNDHVEGGDDNDTIYGEDGNDTILGGNGIDSIGGGNGDDSIDGGAGLDIILGDAGNDTIYGGDGADHLAGNAGNDLIYGDADGDHIYFEAGWGSDTVFGGATTTAGGIDLDVLDFTYFVGAGVSVTYTGWEDGTATQGTDSITFDNIEGFQGSAQADTVNAAADGSGLWMDGAAGNDSLVGGSGNDTIGGGTGDDTIYTGLGNDSATGGDGNDLIDDLAGVRAETYTNYVDAGAGNDTVFTGGGSDTILGGSGDDQLHGEAGNDSIDAGAGADTVDGGTGDDTIWAGADNDSVWGDAGNDLIYGEGGNDTLLGAAGNDTISGGSGSDQLLGGDDADTFLYYYGAGAGSIFGGEGGTDTDRVQLYGAAAQVTWSGWEYGTITYAGDTATHNFWEIEQFTGSDYADSFNATVALTGVTLDAGAGNDTILGSAYADSLTAGDGADTVQAGDGNDTIAAGNGDDFIDAGAANDSIDAGAGNDSIWGGAGDDTIVAGAGANWIAGGDGADLITGSTDAGADTVDGGAGNDTIAEGAGGDRITGGTGDDRITTGLGLDTIIMADGAGHDFITDFDVSPNGALTTDQLNVAGLHDGSSNPINVWDVSVTDDGLGNALLTFPDGTAVTLLGIAPATVQSPGMLHAMGVPCLVAGSRIATPRGPVPVEDLRPGDLVTVREGPPMPVLWIGTRRVTGPELAADSKLRPVEIKAGRLGNAAPVRLSPQHGIAVPGGVLARAGHLAATGWGGARVLNGVTRHPAGVLYLHLLLPRHALIQVEGLWVESFWPGPMGIAALDLAAKATLIRAIPALAGVVWAGAPVQKAYGPPVGRFLRRCQIDRAACANWSHITCDLTHSDGFMTEAARPHTAFTGLGNLG</sequence>
<dbReference type="EMBL" id="QJTK01000008">
    <property type="protein sequence ID" value="PYF09552.1"/>
    <property type="molecule type" value="Genomic_DNA"/>
</dbReference>
<evidence type="ECO:0000256" key="2">
    <source>
        <dbReference type="ARBA" id="ARBA00022525"/>
    </source>
</evidence>
<evidence type="ECO:0000256" key="1">
    <source>
        <dbReference type="ARBA" id="ARBA00004613"/>
    </source>
</evidence>
<evidence type="ECO:0000259" key="4">
    <source>
        <dbReference type="Pfam" id="PF13403"/>
    </source>
</evidence>
<accession>A0A318TX99</accession>
<dbReference type="SUPFAM" id="SSF51120">
    <property type="entry name" value="beta-Roll"/>
    <property type="match status" value="5"/>
</dbReference>
<dbReference type="PANTHER" id="PTHR38340">
    <property type="entry name" value="S-LAYER PROTEIN"/>
    <property type="match status" value="1"/>
</dbReference>
<organism evidence="5 6">
    <name type="scientific">Rhodobacter viridis</name>
    <dbReference type="NCBI Taxonomy" id="1054202"/>
    <lineage>
        <taxon>Bacteria</taxon>
        <taxon>Pseudomonadati</taxon>
        <taxon>Pseudomonadota</taxon>
        <taxon>Alphaproteobacteria</taxon>
        <taxon>Rhodobacterales</taxon>
        <taxon>Rhodobacter group</taxon>
        <taxon>Rhodobacter</taxon>
    </lineage>
</organism>
<gene>
    <name evidence="5" type="ORF">C8J30_108129</name>
</gene>
<name>A0A318TX99_9RHOB</name>
<dbReference type="PANTHER" id="PTHR38340:SF1">
    <property type="entry name" value="S-LAYER PROTEIN"/>
    <property type="match status" value="1"/>
</dbReference>
<reference evidence="5 6" key="1">
    <citation type="submission" date="2018-06" db="EMBL/GenBank/DDBJ databases">
        <title>Genomic Encyclopedia of Type Strains, Phase III (KMG-III): the genomes of soil and plant-associated and newly described type strains.</title>
        <authorList>
            <person name="Whitman W."/>
        </authorList>
    </citation>
    <scope>NUCLEOTIDE SEQUENCE [LARGE SCALE GENOMIC DNA]</scope>
    <source>
        <strain evidence="5 6">JA737</strain>
    </source>
</reference>
<dbReference type="Pfam" id="PF13403">
    <property type="entry name" value="Hint_2"/>
    <property type="match status" value="1"/>
</dbReference>
<dbReference type="InterPro" id="IPR050557">
    <property type="entry name" value="RTX_toxin/Mannuronan_C5-epim"/>
</dbReference>
<dbReference type="Proteomes" id="UP000247727">
    <property type="component" value="Unassembled WGS sequence"/>
</dbReference>
<keyword evidence="6" id="KW-1185">Reference proteome</keyword>
<dbReference type="Pfam" id="PF00353">
    <property type="entry name" value="HemolysinCabind"/>
    <property type="match status" value="10"/>
</dbReference>
<dbReference type="AlphaFoldDB" id="A0A318TX99"/>
<dbReference type="PRINTS" id="PR00313">
    <property type="entry name" value="CABNDNGRPT"/>
</dbReference>
<evidence type="ECO:0000256" key="3">
    <source>
        <dbReference type="SAM" id="MobiDB-lite"/>
    </source>
</evidence>
<proteinExistence type="predicted"/>
<evidence type="ECO:0000313" key="5">
    <source>
        <dbReference type="EMBL" id="PYF09552.1"/>
    </source>
</evidence>
<comment type="caution">
    <text evidence="5">The sequence shown here is derived from an EMBL/GenBank/DDBJ whole genome shotgun (WGS) entry which is preliminary data.</text>
</comment>
<dbReference type="InterPro" id="IPR011049">
    <property type="entry name" value="Serralysin-like_metalloprot_C"/>
</dbReference>
<dbReference type="InterPro" id="IPR028992">
    <property type="entry name" value="Hedgehog/Intein_dom"/>
</dbReference>
<feature type="domain" description="Hedgehog/Intein (Hint)" evidence="4">
    <location>
        <begin position="882"/>
        <end position="1021"/>
    </location>
</feature>
<comment type="subcellular location">
    <subcellularLocation>
        <location evidence="1">Secreted</location>
    </subcellularLocation>
</comment>
<dbReference type="InterPro" id="IPR018511">
    <property type="entry name" value="Hemolysin-typ_Ca-bd_CS"/>
</dbReference>
<dbReference type="InterPro" id="IPR001343">
    <property type="entry name" value="Hemolysn_Ca-bd"/>
</dbReference>
<dbReference type="Gene3D" id="2.150.10.10">
    <property type="entry name" value="Serralysin-like metalloprotease, C-terminal"/>
    <property type="match status" value="7"/>
</dbReference>
<feature type="region of interest" description="Disordered" evidence="3">
    <location>
        <begin position="183"/>
        <end position="206"/>
    </location>
</feature>
<dbReference type="SUPFAM" id="SSF51294">
    <property type="entry name" value="Hedgehog/intein (Hint) domain"/>
    <property type="match status" value="1"/>
</dbReference>
<evidence type="ECO:0000313" key="6">
    <source>
        <dbReference type="Proteomes" id="UP000247727"/>
    </source>
</evidence>
<dbReference type="OrthoDB" id="6305173at2"/>